<dbReference type="PROSITE" id="PS00670">
    <property type="entry name" value="D_2_HYDROXYACID_DH_2"/>
    <property type="match status" value="1"/>
</dbReference>
<sequence length="353" mass="37961">MRHVPRAPGPAPAPPLGVTVEVLAFGVQADERPLIEEAFSGRHELHCTDVFLGADTAPMAAGYEAVSTSVNARLDARVLQTLAVGGTSMIAQRSTGFNNIDLDVAERLGLTVARVSYYSPYSVAEFAWTLAMAVNRRIVRAGNRTRDFDFRLDGLMGRDLRGRTVGVIGTGKIGEAFTRIAHGFGMRLLGWDIAPNPACEALGMEYATKEELLAESDVVSLHVPLVPATHHLLDAAALRAMKDDAILVNSSRGGLVDTDALVAELRRGRFSGVGLDVYEAEAGLFFLDKSVEGIDDDTLARLVTFPRVVVTSHQAYYTREAVTQIAETTARNVDDYVAGRRGENVLVPAAPTA</sequence>
<dbReference type="CDD" id="cd12183">
    <property type="entry name" value="LDH_like_2"/>
    <property type="match status" value="1"/>
</dbReference>
<dbReference type="PROSITE" id="PS00671">
    <property type="entry name" value="D_2_HYDROXYACID_DH_3"/>
    <property type="match status" value="1"/>
</dbReference>
<dbReference type="Proteomes" id="UP001501147">
    <property type="component" value="Unassembled WGS sequence"/>
</dbReference>
<dbReference type="Pfam" id="PF00389">
    <property type="entry name" value="2-Hacid_dh"/>
    <property type="match status" value="1"/>
</dbReference>
<gene>
    <name evidence="7" type="ORF">GCM10023329_37910</name>
</gene>
<keyword evidence="8" id="KW-1185">Reference proteome</keyword>
<protein>
    <submittedName>
        <fullName evidence="7">2-hydroxyacid dehydrogenase</fullName>
    </submittedName>
</protein>
<dbReference type="InterPro" id="IPR036291">
    <property type="entry name" value="NAD(P)-bd_dom_sf"/>
</dbReference>
<keyword evidence="2 4" id="KW-0560">Oxidoreductase</keyword>
<comment type="similarity">
    <text evidence="1 4">Belongs to the D-isomer specific 2-hydroxyacid dehydrogenase family.</text>
</comment>
<evidence type="ECO:0000313" key="8">
    <source>
        <dbReference type="Proteomes" id="UP001501147"/>
    </source>
</evidence>
<proteinExistence type="inferred from homology"/>
<evidence type="ECO:0000256" key="1">
    <source>
        <dbReference type="ARBA" id="ARBA00005854"/>
    </source>
</evidence>
<reference evidence="8" key="1">
    <citation type="journal article" date="2019" name="Int. J. Syst. Evol. Microbiol.">
        <title>The Global Catalogue of Microorganisms (GCM) 10K type strain sequencing project: providing services to taxonomists for standard genome sequencing and annotation.</title>
        <authorList>
            <consortium name="The Broad Institute Genomics Platform"/>
            <consortium name="The Broad Institute Genome Sequencing Center for Infectious Disease"/>
            <person name="Wu L."/>
            <person name="Ma J."/>
        </authorList>
    </citation>
    <scope>NUCLEOTIDE SEQUENCE [LARGE SCALE GENOMIC DNA]</scope>
    <source>
        <strain evidence="8">JCM 18324</strain>
    </source>
</reference>
<keyword evidence="3" id="KW-0520">NAD</keyword>
<comment type="caution">
    <text evidence="7">The sequence shown here is derived from an EMBL/GenBank/DDBJ whole genome shotgun (WGS) entry which is preliminary data.</text>
</comment>
<dbReference type="InterPro" id="IPR006140">
    <property type="entry name" value="D-isomer_DH_NAD-bd"/>
</dbReference>
<dbReference type="PANTHER" id="PTHR43026">
    <property type="entry name" value="2-HYDROXYACID DEHYDROGENASE HOMOLOG 1-RELATED"/>
    <property type="match status" value="1"/>
</dbReference>
<dbReference type="EMBL" id="BAABJV010000010">
    <property type="protein sequence ID" value="GAA4783944.1"/>
    <property type="molecule type" value="Genomic_DNA"/>
</dbReference>
<dbReference type="SUPFAM" id="SSF52283">
    <property type="entry name" value="Formate/glycerate dehydrogenase catalytic domain-like"/>
    <property type="match status" value="1"/>
</dbReference>
<dbReference type="PROSITE" id="PS00065">
    <property type="entry name" value="D_2_HYDROXYACID_DH_1"/>
    <property type="match status" value="1"/>
</dbReference>
<feature type="domain" description="D-isomer specific 2-hydroxyacid dehydrogenase NAD-binding" evidence="6">
    <location>
        <begin position="129"/>
        <end position="315"/>
    </location>
</feature>
<feature type="domain" description="D-isomer specific 2-hydroxyacid dehydrogenase catalytic" evidence="5">
    <location>
        <begin position="25"/>
        <end position="346"/>
    </location>
</feature>
<organism evidence="7 8">
    <name type="scientific">Streptomyces sanyensis</name>
    <dbReference type="NCBI Taxonomy" id="568869"/>
    <lineage>
        <taxon>Bacteria</taxon>
        <taxon>Bacillati</taxon>
        <taxon>Actinomycetota</taxon>
        <taxon>Actinomycetes</taxon>
        <taxon>Kitasatosporales</taxon>
        <taxon>Streptomycetaceae</taxon>
        <taxon>Streptomyces</taxon>
    </lineage>
</organism>
<evidence type="ECO:0000256" key="2">
    <source>
        <dbReference type="ARBA" id="ARBA00023002"/>
    </source>
</evidence>
<evidence type="ECO:0000259" key="5">
    <source>
        <dbReference type="Pfam" id="PF00389"/>
    </source>
</evidence>
<dbReference type="InterPro" id="IPR029752">
    <property type="entry name" value="D-isomer_DH_CS1"/>
</dbReference>
<dbReference type="PANTHER" id="PTHR43026:SF1">
    <property type="entry name" value="2-HYDROXYACID DEHYDROGENASE HOMOLOG 1-RELATED"/>
    <property type="match status" value="1"/>
</dbReference>
<name>A0ABP9ASD0_9ACTN</name>
<dbReference type="Gene3D" id="3.40.50.720">
    <property type="entry name" value="NAD(P)-binding Rossmann-like Domain"/>
    <property type="match status" value="2"/>
</dbReference>
<evidence type="ECO:0000256" key="4">
    <source>
        <dbReference type="RuleBase" id="RU003719"/>
    </source>
</evidence>
<evidence type="ECO:0000313" key="7">
    <source>
        <dbReference type="EMBL" id="GAA4783944.1"/>
    </source>
</evidence>
<dbReference type="SUPFAM" id="SSF51735">
    <property type="entry name" value="NAD(P)-binding Rossmann-fold domains"/>
    <property type="match status" value="1"/>
</dbReference>
<evidence type="ECO:0000256" key="3">
    <source>
        <dbReference type="ARBA" id="ARBA00023027"/>
    </source>
</evidence>
<dbReference type="InterPro" id="IPR006139">
    <property type="entry name" value="D-isomer_2_OHA_DH_cat_dom"/>
</dbReference>
<dbReference type="Pfam" id="PF02826">
    <property type="entry name" value="2-Hacid_dh_C"/>
    <property type="match status" value="1"/>
</dbReference>
<accession>A0ABP9ASD0</accession>
<evidence type="ECO:0000259" key="6">
    <source>
        <dbReference type="Pfam" id="PF02826"/>
    </source>
</evidence>
<dbReference type="InterPro" id="IPR058205">
    <property type="entry name" value="D-LDH-like"/>
</dbReference>
<dbReference type="InterPro" id="IPR029753">
    <property type="entry name" value="D-isomer_DH_CS"/>
</dbReference>